<evidence type="ECO:0000313" key="3">
    <source>
        <dbReference type="Proteomes" id="UP000233551"/>
    </source>
</evidence>
<dbReference type="AlphaFoldDB" id="A0A2I0KAZ5"/>
<evidence type="ECO:0000256" key="1">
    <source>
        <dbReference type="SAM" id="MobiDB-lite"/>
    </source>
</evidence>
<name>A0A2I0KAZ5_PUNGR</name>
<dbReference type="Proteomes" id="UP000233551">
    <property type="component" value="Unassembled WGS sequence"/>
</dbReference>
<accession>A0A2I0KAZ5</accession>
<reference evidence="2 3" key="1">
    <citation type="submission" date="2017-11" db="EMBL/GenBank/DDBJ databases">
        <title>De-novo sequencing of pomegranate (Punica granatum L.) genome.</title>
        <authorList>
            <person name="Akparov Z."/>
            <person name="Amiraslanov A."/>
            <person name="Hajiyeva S."/>
            <person name="Abbasov M."/>
            <person name="Kaur K."/>
            <person name="Hamwieh A."/>
            <person name="Solovyev V."/>
            <person name="Salamov A."/>
            <person name="Braich B."/>
            <person name="Kosarev P."/>
            <person name="Mahmoud A."/>
            <person name="Hajiyev E."/>
            <person name="Babayeva S."/>
            <person name="Izzatullayeva V."/>
            <person name="Mammadov A."/>
            <person name="Mammadov A."/>
            <person name="Sharifova S."/>
            <person name="Ojaghi J."/>
            <person name="Eynullazada K."/>
            <person name="Bayramov B."/>
            <person name="Abdulazimova A."/>
            <person name="Shahmuradov I."/>
        </authorList>
    </citation>
    <scope>NUCLEOTIDE SEQUENCE [LARGE SCALE GENOMIC DNA]</scope>
    <source>
        <strain evidence="3">cv. AG2017</strain>
        <tissue evidence="2">Leaf</tissue>
    </source>
</reference>
<sequence>MLDELGRVGLDRTGPGRTGLNWAAGIRTGPNEPLEFGLGRVGRWNLSWAKWAAGRGPGCCWTGPTCVRESPGMTRRSSMTTVNRRGWGGSPKAKICGVVRTWATNLGKVRELQGGPNSRSRRRGQRLESGAVRHKHREPVTAATRGWRIPVARWLEELRGVDRYHSGSNKRKVVREREFREIEGVLWRRKVRERVDSAGRKSVRSLES</sequence>
<comment type="caution">
    <text evidence="2">The sequence shown here is derived from an EMBL/GenBank/DDBJ whole genome shotgun (WGS) entry which is preliminary data.</text>
</comment>
<feature type="region of interest" description="Disordered" evidence="1">
    <location>
        <begin position="110"/>
        <end position="139"/>
    </location>
</feature>
<organism evidence="2 3">
    <name type="scientific">Punica granatum</name>
    <name type="common">Pomegranate</name>
    <dbReference type="NCBI Taxonomy" id="22663"/>
    <lineage>
        <taxon>Eukaryota</taxon>
        <taxon>Viridiplantae</taxon>
        <taxon>Streptophyta</taxon>
        <taxon>Embryophyta</taxon>
        <taxon>Tracheophyta</taxon>
        <taxon>Spermatophyta</taxon>
        <taxon>Magnoliopsida</taxon>
        <taxon>eudicotyledons</taxon>
        <taxon>Gunneridae</taxon>
        <taxon>Pentapetalae</taxon>
        <taxon>rosids</taxon>
        <taxon>malvids</taxon>
        <taxon>Myrtales</taxon>
        <taxon>Lythraceae</taxon>
        <taxon>Punica</taxon>
    </lineage>
</organism>
<keyword evidence="3" id="KW-1185">Reference proteome</keyword>
<evidence type="ECO:0000313" key="2">
    <source>
        <dbReference type="EMBL" id="PKI64946.1"/>
    </source>
</evidence>
<dbReference type="EMBL" id="PGOL01000786">
    <property type="protein sequence ID" value="PKI64946.1"/>
    <property type="molecule type" value="Genomic_DNA"/>
</dbReference>
<gene>
    <name evidence="2" type="ORF">CRG98_014660</name>
</gene>
<protein>
    <submittedName>
        <fullName evidence="2">Uncharacterized protein</fullName>
    </submittedName>
</protein>
<proteinExistence type="predicted"/>